<dbReference type="SUPFAM" id="SSF101874">
    <property type="entry name" value="YceI-like"/>
    <property type="match status" value="1"/>
</dbReference>
<dbReference type="InterPro" id="IPR007372">
    <property type="entry name" value="Lipid/polyisoprenoid-bd_YceI"/>
</dbReference>
<evidence type="ECO:0000313" key="2">
    <source>
        <dbReference type="EMBL" id="SDL24154.1"/>
    </source>
</evidence>
<dbReference type="PANTHER" id="PTHR34406">
    <property type="entry name" value="PROTEIN YCEI"/>
    <property type="match status" value="1"/>
</dbReference>
<gene>
    <name evidence="2" type="ORF">SAMN04488514_101125</name>
</gene>
<accession>A0A1G9IGV4</accession>
<dbReference type="PANTHER" id="PTHR34406:SF1">
    <property type="entry name" value="PROTEIN YCEI"/>
    <property type="match status" value="1"/>
</dbReference>
<name>A0A1G9IGV4_9FLAO</name>
<proteinExistence type="predicted"/>
<dbReference type="SMART" id="SM00867">
    <property type="entry name" value="YceI"/>
    <property type="match status" value="1"/>
</dbReference>
<dbReference type="Pfam" id="PF04264">
    <property type="entry name" value="YceI"/>
    <property type="match status" value="1"/>
</dbReference>
<keyword evidence="3" id="KW-1185">Reference proteome</keyword>
<dbReference type="Gene3D" id="2.40.128.110">
    <property type="entry name" value="Lipid/polyisoprenoid-binding, YceI-like"/>
    <property type="match status" value="1"/>
</dbReference>
<reference evidence="2 3" key="1">
    <citation type="submission" date="2016-10" db="EMBL/GenBank/DDBJ databases">
        <authorList>
            <person name="de Groot N.N."/>
        </authorList>
    </citation>
    <scope>NUCLEOTIDE SEQUENCE [LARGE SCALE GENOMIC DNA]</scope>
    <source>
        <strain evidence="2 3">DSM 19886</strain>
    </source>
</reference>
<dbReference type="EMBL" id="FNGV01000001">
    <property type="protein sequence ID" value="SDL24154.1"/>
    <property type="molecule type" value="Genomic_DNA"/>
</dbReference>
<dbReference type="Proteomes" id="UP000199440">
    <property type="component" value="Unassembled WGS sequence"/>
</dbReference>
<dbReference type="STRING" id="192904.SAMN04488514_101125"/>
<sequence>MFKMASLFSLLFLCIGLTPIITLAQKPVVISSAEITFSFVSKDVQGSIAEFSANTSLDFDHIERASLEGSVAVSSLKTGNFLRDWSLKGKKYFDADNYPKITFKSTSVSGTGEAFTVKGMLTIKDISKSITIDFKKEGNTLVGTTTLFSSDFNIDIKKERTDNKVIVTLQFTLEASN</sequence>
<feature type="domain" description="Lipid/polyisoprenoid-binding YceI-like" evidence="1">
    <location>
        <begin position="27"/>
        <end position="176"/>
    </location>
</feature>
<dbReference type="OrthoDB" id="9811006at2"/>
<evidence type="ECO:0000259" key="1">
    <source>
        <dbReference type="SMART" id="SM00867"/>
    </source>
</evidence>
<dbReference type="RefSeq" id="WP_089884259.1">
    <property type="nucleotide sequence ID" value="NZ_FNGV01000001.1"/>
</dbReference>
<dbReference type="AlphaFoldDB" id="A0A1G9IGV4"/>
<dbReference type="InterPro" id="IPR036761">
    <property type="entry name" value="TTHA0802/YceI-like_sf"/>
</dbReference>
<organism evidence="2 3">
    <name type="scientific">Kriegella aquimaris</name>
    <dbReference type="NCBI Taxonomy" id="192904"/>
    <lineage>
        <taxon>Bacteria</taxon>
        <taxon>Pseudomonadati</taxon>
        <taxon>Bacteroidota</taxon>
        <taxon>Flavobacteriia</taxon>
        <taxon>Flavobacteriales</taxon>
        <taxon>Flavobacteriaceae</taxon>
        <taxon>Kriegella</taxon>
    </lineage>
</organism>
<evidence type="ECO:0000313" key="3">
    <source>
        <dbReference type="Proteomes" id="UP000199440"/>
    </source>
</evidence>
<protein>
    <submittedName>
        <fullName evidence="2">Polyisoprenoid-binding protein YceI</fullName>
    </submittedName>
</protein>